<reference evidence="3" key="2">
    <citation type="submission" date="2019-01" db="EMBL/GenBank/DDBJ databases">
        <title>Genome sequence of Desulfonema ishimotonii strain Tokyo 01.</title>
        <authorList>
            <person name="Fukui M."/>
        </authorList>
    </citation>
    <scope>NUCLEOTIDE SEQUENCE [LARGE SCALE GENOMIC DNA]</scope>
    <source>
        <strain evidence="3">Tokyo 01</strain>
    </source>
</reference>
<dbReference type="AlphaFoldDB" id="A0A401FR77"/>
<keyword evidence="1" id="KW-1133">Transmembrane helix</keyword>
<dbReference type="EMBL" id="BEXT01000001">
    <property type="protein sequence ID" value="GBC59467.1"/>
    <property type="molecule type" value="Genomic_DNA"/>
</dbReference>
<dbReference type="Proteomes" id="UP000288096">
    <property type="component" value="Unassembled WGS sequence"/>
</dbReference>
<evidence type="ECO:0000313" key="2">
    <source>
        <dbReference type="EMBL" id="GBC59467.1"/>
    </source>
</evidence>
<organism evidence="2 3">
    <name type="scientific">Desulfonema ishimotonii</name>
    <dbReference type="NCBI Taxonomy" id="45657"/>
    <lineage>
        <taxon>Bacteria</taxon>
        <taxon>Pseudomonadati</taxon>
        <taxon>Thermodesulfobacteriota</taxon>
        <taxon>Desulfobacteria</taxon>
        <taxon>Desulfobacterales</taxon>
        <taxon>Desulfococcaceae</taxon>
        <taxon>Desulfonema</taxon>
    </lineage>
</organism>
<evidence type="ECO:0000256" key="1">
    <source>
        <dbReference type="SAM" id="Phobius"/>
    </source>
</evidence>
<accession>A0A401FR77</accession>
<sequence>MSLNRKIKETPNLLEITYRWYEPFHKAGCIFFVVWNMLAITLFHQEIYALISGQMTFPKNIFAALTIVMLTGVPTYWFMVLLLNKTVVRFTPQEMSVCHGPLPWRHPNMIYGLQDIQYICVEEICDIDEDIERREVVAMLKNGSQCKLLPNIQTSEESELIRCKANTWLRQRYQTRLPHVDKSAPGAGGLAA</sequence>
<feature type="transmembrane region" description="Helical" evidence="1">
    <location>
        <begin position="29"/>
        <end position="49"/>
    </location>
</feature>
<name>A0A401FR77_9BACT</name>
<proteinExistence type="predicted"/>
<evidence type="ECO:0000313" key="3">
    <source>
        <dbReference type="Proteomes" id="UP000288096"/>
    </source>
</evidence>
<evidence type="ECO:0008006" key="4">
    <source>
        <dbReference type="Google" id="ProtNLM"/>
    </source>
</evidence>
<reference evidence="3" key="1">
    <citation type="submission" date="2017-11" db="EMBL/GenBank/DDBJ databases">
        <authorList>
            <person name="Watanabe M."/>
            <person name="Kojima H."/>
        </authorList>
    </citation>
    <scope>NUCLEOTIDE SEQUENCE [LARGE SCALE GENOMIC DNA]</scope>
    <source>
        <strain evidence="3">Tokyo 01</strain>
    </source>
</reference>
<keyword evidence="1" id="KW-0472">Membrane</keyword>
<protein>
    <recommendedName>
        <fullName evidence="4">DUF304 domain-containing protein</fullName>
    </recommendedName>
</protein>
<keyword evidence="3" id="KW-1185">Reference proteome</keyword>
<dbReference type="RefSeq" id="WP_124326979.1">
    <property type="nucleotide sequence ID" value="NZ_BEXT01000001.1"/>
</dbReference>
<keyword evidence="1" id="KW-0812">Transmembrane</keyword>
<dbReference type="OrthoDB" id="1490293at2"/>
<feature type="transmembrane region" description="Helical" evidence="1">
    <location>
        <begin position="61"/>
        <end position="83"/>
    </location>
</feature>
<comment type="caution">
    <text evidence="2">The sequence shown here is derived from an EMBL/GenBank/DDBJ whole genome shotgun (WGS) entry which is preliminary data.</text>
</comment>
<gene>
    <name evidence="2" type="ORF">DENIS_0406</name>
</gene>